<evidence type="ECO:0000313" key="8">
    <source>
        <dbReference type="EMBL" id="EGG09471.1"/>
    </source>
</evidence>
<dbReference type="SMART" id="SM00014">
    <property type="entry name" value="acidPPc"/>
    <property type="match status" value="1"/>
</dbReference>
<dbReference type="GO" id="GO:0046839">
    <property type="term" value="P:phospholipid dephosphorylation"/>
    <property type="evidence" value="ECO:0007669"/>
    <property type="project" value="TreeGrafter"/>
</dbReference>
<evidence type="ECO:0000256" key="1">
    <source>
        <dbReference type="ARBA" id="ARBA00004141"/>
    </source>
</evidence>
<name>F4RDV8_MELLP</name>
<dbReference type="Gene3D" id="1.20.144.10">
    <property type="entry name" value="Phosphatidic acid phosphatase type 2/haloperoxidase"/>
    <property type="match status" value="1"/>
</dbReference>
<gene>
    <name evidence="8" type="ORF">MELLADRAFT_34423</name>
</gene>
<dbReference type="eggNOG" id="KOG3030">
    <property type="taxonomic scope" value="Eukaryota"/>
</dbReference>
<dbReference type="AlphaFoldDB" id="F4RDV8"/>
<dbReference type="FunCoup" id="F4RDV8">
    <property type="interactions" value="71"/>
</dbReference>
<dbReference type="Pfam" id="PF01569">
    <property type="entry name" value="PAP2"/>
    <property type="match status" value="1"/>
</dbReference>
<dbReference type="InParanoid" id="F4RDV8"/>
<dbReference type="SUPFAM" id="SSF48317">
    <property type="entry name" value="Acid phosphatase/Vanadium-dependent haloperoxidase"/>
    <property type="match status" value="1"/>
</dbReference>
<dbReference type="RefSeq" id="XP_007407198.1">
    <property type="nucleotide sequence ID" value="XM_007407136.1"/>
</dbReference>
<feature type="transmembrane region" description="Helical" evidence="6">
    <location>
        <begin position="16"/>
        <end position="40"/>
    </location>
</feature>
<keyword evidence="3 6" id="KW-0812">Transmembrane</keyword>
<dbReference type="InterPro" id="IPR000326">
    <property type="entry name" value="PAP2/HPO"/>
</dbReference>
<dbReference type="EMBL" id="GL883097">
    <property type="protein sequence ID" value="EGG09471.1"/>
    <property type="molecule type" value="Genomic_DNA"/>
</dbReference>
<organism evidence="9">
    <name type="scientific">Melampsora larici-populina (strain 98AG31 / pathotype 3-4-7)</name>
    <name type="common">Poplar leaf rust fungus</name>
    <dbReference type="NCBI Taxonomy" id="747676"/>
    <lineage>
        <taxon>Eukaryota</taxon>
        <taxon>Fungi</taxon>
        <taxon>Dikarya</taxon>
        <taxon>Basidiomycota</taxon>
        <taxon>Pucciniomycotina</taxon>
        <taxon>Pucciniomycetes</taxon>
        <taxon>Pucciniales</taxon>
        <taxon>Melampsoraceae</taxon>
        <taxon>Melampsora</taxon>
    </lineage>
</organism>
<feature type="transmembrane region" description="Helical" evidence="6">
    <location>
        <begin position="72"/>
        <end position="90"/>
    </location>
</feature>
<dbReference type="VEuPathDB" id="FungiDB:MELLADRAFT_34423"/>
<comment type="subcellular location">
    <subcellularLocation>
        <location evidence="1">Membrane</location>
        <topology evidence="1">Multi-pass membrane protein</topology>
    </subcellularLocation>
</comment>
<feature type="domain" description="Phosphatidic acid phosphatase type 2/haloperoxidase" evidence="7">
    <location>
        <begin position="100"/>
        <end position="247"/>
    </location>
</feature>
<dbReference type="Proteomes" id="UP000001072">
    <property type="component" value="Unassembled WGS sequence"/>
</dbReference>
<evidence type="ECO:0000256" key="5">
    <source>
        <dbReference type="ARBA" id="ARBA00023136"/>
    </source>
</evidence>
<reference evidence="9" key="1">
    <citation type="journal article" date="2011" name="Proc. Natl. Acad. Sci. U.S.A.">
        <title>Obligate biotrophy features unraveled by the genomic analysis of rust fungi.</title>
        <authorList>
            <person name="Duplessis S."/>
            <person name="Cuomo C.A."/>
            <person name="Lin Y.-C."/>
            <person name="Aerts A."/>
            <person name="Tisserant E."/>
            <person name="Veneault-Fourrey C."/>
            <person name="Joly D.L."/>
            <person name="Hacquard S."/>
            <person name="Amselem J."/>
            <person name="Cantarel B.L."/>
            <person name="Chiu R."/>
            <person name="Coutinho P.M."/>
            <person name="Feau N."/>
            <person name="Field M."/>
            <person name="Frey P."/>
            <person name="Gelhaye E."/>
            <person name="Goldberg J."/>
            <person name="Grabherr M.G."/>
            <person name="Kodira C.D."/>
            <person name="Kohler A."/>
            <person name="Kuees U."/>
            <person name="Lindquist E.A."/>
            <person name="Lucas S.M."/>
            <person name="Mago R."/>
            <person name="Mauceli E."/>
            <person name="Morin E."/>
            <person name="Murat C."/>
            <person name="Pangilinan J.L."/>
            <person name="Park R."/>
            <person name="Pearson M."/>
            <person name="Quesneville H."/>
            <person name="Rouhier N."/>
            <person name="Sakthikumar S."/>
            <person name="Salamov A.A."/>
            <person name="Schmutz J."/>
            <person name="Selles B."/>
            <person name="Shapiro H."/>
            <person name="Tanguay P."/>
            <person name="Tuskan G.A."/>
            <person name="Henrissat B."/>
            <person name="Van de Peer Y."/>
            <person name="Rouze P."/>
            <person name="Ellis J.G."/>
            <person name="Dodds P.N."/>
            <person name="Schein J.E."/>
            <person name="Zhong S."/>
            <person name="Hamelin R.C."/>
            <person name="Grigoriev I.V."/>
            <person name="Szabo L.J."/>
            <person name="Martin F."/>
        </authorList>
    </citation>
    <scope>NUCLEOTIDE SEQUENCE [LARGE SCALE GENOMIC DNA]</scope>
    <source>
        <strain evidence="9">98AG31 / pathotype 3-4-7</strain>
    </source>
</reference>
<dbReference type="CDD" id="cd03390">
    <property type="entry name" value="PAP2_containing_1_like"/>
    <property type="match status" value="1"/>
</dbReference>
<dbReference type="GO" id="GO:0008195">
    <property type="term" value="F:phosphatidate phosphatase activity"/>
    <property type="evidence" value="ECO:0007669"/>
    <property type="project" value="TreeGrafter"/>
</dbReference>
<keyword evidence="9" id="KW-1185">Reference proteome</keyword>
<evidence type="ECO:0000256" key="6">
    <source>
        <dbReference type="SAM" id="Phobius"/>
    </source>
</evidence>
<accession>F4RDV8</accession>
<dbReference type="InterPro" id="IPR036938">
    <property type="entry name" value="PAP2/HPO_sf"/>
</dbReference>
<dbReference type="OrthoDB" id="8907274at2759"/>
<evidence type="ECO:0000256" key="3">
    <source>
        <dbReference type="ARBA" id="ARBA00022692"/>
    </source>
</evidence>
<dbReference type="InterPro" id="IPR043216">
    <property type="entry name" value="PAP-like"/>
</dbReference>
<evidence type="ECO:0000256" key="2">
    <source>
        <dbReference type="ARBA" id="ARBA00008816"/>
    </source>
</evidence>
<feature type="transmembrane region" description="Helical" evidence="6">
    <location>
        <begin position="102"/>
        <end position="123"/>
    </location>
</feature>
<dbReference type="GO" id="GO:0016020">
    <property type="term" value="C:membrane"/>
    <property type="evidence" value="ECO:0007669"/>
    <property type="project" value="UniProtKB-SubCell"/>
</dbReference>
<dbReference type="GeneID" id="18927386"/>
<evidence type="ECO:0000313" key="9">
    <source>
        <dbReference type="Proteomes" id="UP000001072"/>
    </source>
</evidence>
<dbReference type="STRING" id="747676.F4RDV8"/>
<proteinExistence type="inferred from homology"/>
<sequence>MIQSVRSYLTDTHCNLLFTFLVDFLDWVITFLLWSAAFICDKIDGFRRQFDIHDSSIAHTFTEHERVPVGQLALLSVFLPAISMVILNRLQHHSIRDIHHGLLGLLLGLSLTTVVTQVTKICIGRPRPDLLDRCKPQLPLPMGTIWTNSSICSTHTKSYRLIDGFRSFPSGHSSTAWAGLGFLSLYTSAKLKTFEKPERRVVNPIFSLLPLILASWISISRTMDYRHHWEDVVIGGLLGMLMAWFSYRMYYPSITSQDSHEPFHFRYHHPMLSDYEPVESNIEDEDIP</sequence>
<keyword evidence="5 6" id="KW-0472">Membrane</keyword>
<protein>
    <recommendedName>
        <fullName evidence="7">Phosphatidic acid phosphatase type 2/haloperoxidase domain-containing protein</fullName>
    </recommendedName>
</protein>
<dbReference type="PANTHER" id="PTHR10165">
    <property type="entry name" value="LIPID PHOSPHATE PHOSPHATASE"/>
    <property type="match status" value="1"/>
</dbReference>
<dbReference type="HOGENOM" id="CLU_021458_6_1_1"/>
<dbReference type="PANTHER" id="PTHR10165:SF35">
    <property type="entry name" value="RE23632P"/>
    <property type="match status" value="1"/>
</dbReference>
<evidence type="ECO:0000256" key="4">
    <source>
        <dbReference type="ARBA" id="ARBA00022989"/>
    </source>
</evidence>
<evidence type="ECO:0000259" key="7">
    <source>
        <dbReference type="SMART" id="SM00014"/>
    </source>
</evidence>
<keyword evidence="4 6" id="KW-1133">Transmembrane helix</keyword>
<comment type="similarity">
    <text evidence="2">Belongs to the PA-phosphatase related phosphoesterase family.</text>
</comment>
<dbReference type="KEGG" id="mlr:MELLADRAFT_34423"/>
<feature type="transmembrane region" description="Helical" evidence="6">
    <location>
        <begin position="232"/>
        <end position="250"/>
    </location>
</feature>
<dbReference type="GO" id="GO:0006644">
    <property type="term" value="P:phospholipid metabolic process"/>
    <property type="evidence" value="ECO:0007669"/>
    <property type="project" value="InterPro"/>
</dbReference>
<feature type="transmembrane region" description="Helical" evidence="6">
    <location>
        <begin position="201"/>
        <end position="220"/>
    </location>
</feature>